<dbReference type="PROSITE" id="PS51071">
    <property type="entry name" value="HTH_RPIR"/>
    <property type="match status" value="1"/>
</dbReference>
<dbReference type="Gene3D" id="1.10.10.10">
    <property type="entry name" value="Winged helix-like DNA-binding domain superfamily/Winged helix DNA-binding domain"/>
    <property type="match status" value="1"/>
</dbReference>
<dbReference type="AlphaFoldDB" id="A0A484XRG4"/>
<evidence type="ECO:0000259" key="1">
    <source>
        <dbReference type="PROSITE" id="PS51071"/>
    </source>
</evidence>
<sequence length="122" mass="13667">MKNYIIKLKDNISKLAPGERKIAEYLLNNLDDLNGLSSKNMSMIVGVAQSSISKFCKKMGAKGFSELKLSLLLEHNKNQAEIKRNPHLHGSTNSNDTLPIIAEKLLHSNIESMRNTIDNLDF</sequence>
<dbReference type="Proteomes" id="UP000351155">
    <property type="component" value="Unassembled WGS sequence"/>
</dbReference>
<dbReference type="InterPro" id="IPR000281">
    <property type="entry name" value="HTH_RpiR"/>
</dbReference>
<dbReference type="Pfam" id="PF01418">
    <property type="entry name" value="HTH_6"/>
    <property type="match status" value="1"/>
</dbReference>
<proteinExistence type="predicted"/>
<dbReference type="GO" id="GO:0003677">
    <property type="term" value="F:DNA binding"/>
    <property type="evidence" value="ECO:0007669"/>
    <property type="project" value="InterPro"/>
</dbReference>
<dbReference type="InterPro" id="IPR036388">
    <property type="entry name" value="WH-like_DNA-bd_sf"/>
</dbReference>
<gene>
    <name evidence="2" type="primary">murR_1</name>
    <name evidence="2" type="ORF">NCTC12126_02241</name>
</gene>
<protein>
    <submittedName>
        <fullName evidence="2">RpiR family transcriptional regulator</fullName>
    </submittedName>
</protein>
<dbReference type="PANTHER" id="PTHR30514">
    <property type="entry name" value="GLUCOKINASE"/>
    <property type="match status" value="1"/>
</dbReference>
<evidence type="ECO:0000313" key="2">
    <source>
        <dbReference type="EMBL" id="VFS25323.1"/>
    </source>
</evidence>
<dbReference type="PANTHER" id="PTHR30514:SF17">
    <property type="entry name" value="HTH-TYPE TRANSCRIPTIONAL REGULATOR MURR"/>
    <property type="match status" value="1"/>
</dbReference>
<dbReference type="InterPro" id="IPR047640">
    <property type="entry name" value="RpiR-like"/>
</dbReference>
<dbReference type="GO" id="GO:0097367">
    <property type="term" value="F:carbohydrate derivative binding"/>
    <property type="evidence" value="ECO:0007669"/>
    <property type="project" value="InterPro"/>
</dbReference>
<dbReference type="SUPFAM" id="SSF46689">
    <property type="entry name" value="Homeodomain-like"/>
    <property type="match status" value="1"/>
</dbReference>
<reference evidence="2 3" key="1">
    <citation type="submission" date="2019-03" db="EMBL/GenBank/DDBJ databases">
        <authorList>
            <consortium name="Pathogen Informatics"/>
        </authorList>
    </citation>
    <scope>NUCLEOTIDE SEQUENCE [LARGE SCALE GENOMIC DNA]</scope>
    <source>
        <strain evidence="2 3">NCTC12126</strain>
    </source>
</reference>
<dbReference type="EMBL" id="CAADIW010000019">
    <property type="protein sequence ID" value="VFS25323.1"/>
    <property type="molecule type" value="Genomic_DNA"/>
</dbReference>
<dbReference type="GO" id="GO:0003700">
    <property type="term" value="F:DNA-binding transcription factor activity"/>
    <property type="evidence" value="ECO:0007669"/>
    <property type="project" value="InterPro"/>
</dbReference>
<feature type="domain" description="HTH rpiR-type" evidence="1">
    <location>
        <begin position="2"/>
        <end position="78"/>
    </location>
</feature>
<dbReference type="InterPro" id="IPR009057">
    <property type="entry name" value="Homeodomain-like_sf"/>
</dbReference>
<organism evidence="2 3">
    <name type="scientific">Enterobacter cancerogenus</name>
    <dbReference type="NCBI Taxonomy" id="69218"/>
    <lineage>
        <taxon>Bacteria</taxon>
        <taxon>Pseudomonadati</taxon>
        <taxon>Pseudomonadota</taxon>
        <taxon>Gammaproteobacteria</taxon>
        <taxon>Enterobacterales</taxon>
        <taxon>Enterobacteriaceae</taxon>
        <taxon>Enterobacter</taxon>
        <taxon>Enterobacter cloacae complex</taxon>
    </lineage>
</organism>
<name>A0A484XRG4_9ENTR</name>
<accession>A0A484XRG4</accession>
<evidence type="ECO:0000313" key="3">
    <source>
        <dbReference type="Proteomes" id="UP000351155"/>
    </source>
</evidence>